<keyword evidence="2" id="KW-1185">Reference proteome</keyword>
<protein>
    <recommendedName>
        <fullName evidence="3">DUF4926 domain-containing protein</fullName>
    </recommendedName>
</protein>
<dbReference type="InterPro" id="IPR032568">
    <property type="entry name" value="DUF4926"/>
</dbReference>
<proteinExistence type="predicted"/>
<evidence type="ECO:0000313" key="1">
    <source>
        <dbReference type="EMBL" id="RIH91154.1"/>
    </source>
</evidence>
<dbReference type="RefSeq" id="WP_119358376.1">
    <property type="nucleotide sequence ID" value="NZ_BJXM01000029.1"/>
</dbReference>
<dbReference type="EMBL" id="QWLB01000055">
    <property type="protein sequence ID" value="RIH91154.1"/>
    <property type="molecule type" value="Genomic_DNA"/>
</dbReference>
<dbReference type="Proteomes" id="UP000266178">
    <property type="component" value="Unassembled WGS sequence"/>
</dbReference>
<evidence type="ECO:0008006" key="3">
    <source>
        <dbReference type="Google" id="ProtNLM"/>
    </source>
</evidence>
<comment type="caution">
    <text evidence="1">The sequence shown here is derived from an EMBL/GenBank/DDBJ whole genome shotgun (WGS) entry which is preliminary data.</text>
</comment>
<dbReference type="AlphaFoldDB" id="A0A399F390"/>
<reference evidence="1 2" key="1">
    <citation type="submission" date="2018-08" db="EMBL/GenBank/DDBJ databases">
        <title>Meiothermus granaticius genome AF-68 sequencing project.</title>
        <authorList>
            <person name="Da Costa M.S."/>
            <person name="Albuquerque L."/>
            <person name="Raposo P."/>
            <person name="Froufe H.J.C."/>
            <person name="Barroso C.S."/>
            <person name="Egas C."/>
        </authorList>
    </citation>
    <scope>NUCLEOTIDE SEQUENCE [LARGE SCALE GENOMIC DNA]</scope>
    <source>
        <strain evidence="1 2">AF-68</strain>
    </source>
</reference>
<gene>
    <name evidence="1" type="ORF">Mgrana_02938</name>
</gene>
<organism evidence="1 2">
    <name type="scientific">Meiothermus granaticius NBRC 107808</name>
    <dbReference type="NCBI Taxonomy" id="1227551"/>
    <lineage>
        <taxon>Bacteria</taxon>
        <taxon>Thermotogati</taxon>
        <taxon>Deinococcota</taxon>
        <taxon>Deinococci</taxon>
        <taxon>Thermales</taxon>
        <taxon>Thermaceae</taxon>
        <taxon>Meiothermus</taxon>
    </lineage>
</organism>
<sequence length="77" mass="8181">MIGELDSVVLNVNRPELGLLAGDVGTVVHVYGEGEAFEVEFVTLAGKTLGVLTLQKEEIRPVDADDLAHVRRLPGAA</sequence>
<dbReference type="OrthoDB" id="27224at2"/>
<accession>A0A399F390</accession>
<dbReference type="Pfam" id="PF16277">
    <property type="entry name" value="DUF4926"/>
    <property type="match status" value="1"/>
</dbReference>
<name>A0A399F390_9DEIN</name>
<evidence type="ECO:0000313" key="2">
    <source>
        <dbReference type="Proteomes" id="UP000266178"/>
    </source>
</evidence>